<dbReference type="InterPro" id="IPR003789">
    <property type="entry name" value="Asn/Gln_tRNA_amidoTrase-B-like"/>
</dbReference>
<evidence type="ECO:0008006" key="3">
    <source>
        <dbReference type="Google" id="ProtNLM"/>
    </source>
</evidence>
<dbReference type="PANTHER" id="PTHR28055">
    <property type="entry name" value="ALTERED INHERITANCE OF MITOCHONDRIA PROTEIN 41, MITOCHONDRIAL"/>
    <property type="match status" value="1"/>
</dbReference>
<comment type="caution">
    <text evidence="1">The sequence shown here is derived from an EMBL/GenBank/DDBJ whole genome shotgun (WGS) entry which is preliminary data.</text>
</comment>
<dbReference type="PANTHER" id="PTHR28055:SF1">
    <property type="entry name" value="ALTERED INHERITANCE OF MITOCHONDRIA PROTEIN 41, MITOCHONDRIAL"/>
    <property type="match status" value="1"/>
</dbReference>
<dbReference type="GO" id="GO:0016884">
    <property type="term" value="F:carbon-nitrogen ligase activity, with glutamine as amido-N-donor"/>
    <property type="evidence" value="ECO:0007669"/>
    <property type="project" value="InterPro"/>
</dbReference>
<organism evidence="1 2">
    <name type="scientific">Candidatus Brennerbacteria bacterium RIFOXYD1_FULL_41_16</name>
    <dbReference type="NCBI Taxonomy" id="1797529"/>
    <lineage>
        <taxon>Bacteria</taxon>
        <taxon>Candidatus Brenneribacteriota</taxon>
    </lineage>
</organism>
<name>A0A1G1XLE7_9BACT</name>
<dbReference type="Gene3D" id="1.10.1510.10">
    <property type="entry name" value="Uncharacterised protein YqeY/AIM41 PF09424, N-terminal domain"/>
    <property type="match status" value="1"/>
</dbReference>
<protein>
    <recommendedName>
        <fullName evidence="3">Glutamyl-tRNA amidotransferase</fullName>
    </recommendedName>
</protein>
<reference evidence="1 2" key="1">
    <citation type="journal article" date="2016" name="Nat. Commun.">
        <title>Thousands of microbial genomes shed light on interconnected biogeochemical processes in an aquifer system.</title>
        <authorList>
            <person name="Anantharaman K."/>
            <person name="Brown C.T."/>
            <person name="Hug L.A."/>
            <person name="Sharon I."/>
            <person name="Castelle C.J."/>
            <person name="Probst A.J."/>
            <person name="Thomas B.C."/>
            <person name="Singh A."/>
            <person name="Wilkins M.J."/>
            <person name="Karaoz U."/>
            <person name="Brodie E.L."/>
            <person name="Williams K.H."/>
            <person name="Hubbard S.S."/>
            <person name="Banfield J.F."/>
        </authorList>
    </citation>
    <scope>NUCLEOTIDE SEQUENCE [LARGE SCALE GENOMIC DNA]</scope>
</reference>
<dbReference type="InterPro" id="IPR042184">
    <property type="entry name" value="YqeY/Aim41_N"/>
</dbReference>
<evidence type="ECO:0000313" key="2">
    <source>
        <dbReference type="Proteomes" id="UP000178570"/>
    </source>
</evidence>
<proteinExistence type="predicted"/>
<gene>
    <name evidence="1" type="ORF">A2570_00405</name>
</gene>
<dbReference type="STRING" id="1797529.A2570_00405"/>
<dbReference type="EMBL" id="MHHY01000004">
    <property type="protein sequence ID" value="OGY40859.1"/>
    <property type="molecule type" value="Genomic_DNA"/>
</dbReference>
<dbReference type="SUPFAM" id="SSF89095">
    <property type="entry name" value="GatB/YqeY motif"/>
    <property type="match status" value="1"/>
</dbReference>
<dbReference type="InterPro" id="IPR023168">
    <property type="entry name" value="GatB_Yqey_C_2"/>
</dbReference>
<accession>A0A1G1XLE7</accession>
<dbReference type="InterPro" id="IPR019004">
    <property type="entry name" value="YqeY/Aim41"/>
</dbReference>
<dbReference type="Gene3D" id="1.10.10.410">
    <property type="match status" value="1"/>
</dbReference>
<evidence type="ECO:0000313" key="1">
    <source>
        <dbReference type="EMBL" id="OGY40859.1"/>
    </source>
</evidence>
<dbReference type="Pfam" id="PF09424">
    <property type="entry name" value="YqeY"/>
    <property type="match status" value="1"/>
</dbReference>
<dbReference type="AlphaFoldDB" id="A0A1G1XLE7"/>
<dbReference type="Proteomes" id="UP000178570">
    <property type="component" value="Unassembled WGS sequence"/>
</dbReference>
<sequence length="150" mass="16989">MSLFETIKSDAIKALKERDKFKYESLKFLIAALQNKEIEKQAKAGLSAVLTEEEIVQAILSEMKKRKESIDGYEKAQRQDSADQEKKELEIISQYAPKQLTESEIETELKTLIALLGSVETNVLMKKCAEAFRGRADMGVVSKMVRELSK</sequence>